<dbReference type="KEGG" id="aup:AsAng_0010850"/>
<dbReference type="EMBL" id="AP026867">
    <property type="protein sequence ID" value="BDS10377.1"/>
    <property type="molecule type" value="Genomic_DNA"/>
</dbReference>
<accession>A0A916DRG9</accession>
<dbReference type="Proteomes" id="UP001060919">
    <property type="component" value="Chromosome"/>
</dbReference>
<proteinExistence type="predicted"/>
<keyword evidence="2" id="KW-1185">Reference proteome</keyword>
<dbReference type="AlphaFoldDB" id="A0A916DRG9"/>
<name>A0A916DRG9_9BACT</name>
<protein>
    <submittedName>
        <fullName evidence="1">Uncharacterized protein</fullName>
    </submittedName>
</protein>
<organism evidence="1 2">
    <name type="scientific">Aureispira anguillae</name>
    <dbReference type="NCBI Taxonomy" id="2864201"/>
    <lineage>
        <taxon>Bacteria</taxon>
        <taxon>Pseudomonadati</taxon>
        <taxon>Bacteroidota</taxon>
        <taxon>Saprospiria</taxon>
        <taxon>Saprospirales</taxon>
        <taxon>Saprospiraceae</taxon>
        <taxon>Aureispira</taxon>
    </lineage>
</organism>
<sequence length="42" mass="4963">MGTIFFWKCLYHSSFSSFNFLATSRQRFGAKRSWSILGDFFS</sequence>
<evidence type="ECO:0000313" key="1">
    <source>
        <dbReference type="EMBL" id="BDS10377.1"/>
    </source>
</evidence>
<reference evidence="1" key="1">
    <citation type="submission" date="2022-09" db="EMBL/GenBank/DDBJ databases">
        <title>Aureispira anguillicida sp. nov., isolated from Leptocephalus of Japanese eel Anguilla japonica.</title>
        <authorList>
            <person name="Yuasa K."/>
            <person name="Mekata T."/>
            <person name="Ikunari K."/>
        </authorList>
    </citation>
    <scope>NUCLEOTIDE SEQUENCE</scope>
    <source>
        <strain evidence="1">EL160426</strain>
    </source>
</reference>
<evidence type="ECO:0000313" key="2">
    <source>
        <dbReference type="Proteomes" id="UP001060919"/>
    </source>
</evidence>
<gene>
    <name evidence="1" type="ORF">AsAng_0010850</name>
</gene>